<dbReference type="Gene3D" id="3.10.450.50">
    <property type="match status" value="1"/>
</dbReference>
<name>A0A6I6NB43_9ACTN</name>
<proteinExistence type="predicted"/>
<dbReference type="PANTHER" id="PTHR38436:SF1">
    <property type="entry name" value="ESTER CYCLASE"/>
    <property type="match status" value="1"/>
</dbReference>
<gene>
    <name evidence="2" type="ORF">GQF42_42010</name>
</gene>
<evidence type="ECO:0000313" key="2">
    <source>
        <dbReference type="EMBL" id="QHA10153.1"/>
    </source>
</evidence>
<feature type="domain" description="SnoaL-like" evidence="1">
    <location>
        <begin position="11"/>
        <end position="111"/>
    </location>
</feature>
<dbReference type="Proteomes" id="UP000436138">
    <property type="component" value="Chromosome"/>
</dbReference>
<dbReference type="PANTHER" id="PTHR38436">
    <property type="entry name" value="POLYKETIDE CYCLASE SNOAL-LIKE DOMAIN"/>
    <property type="match status" value="1"/>
</dbReference>
<evidence type="ECO:0000313" key="3">
    <source>
        <dbReference type="Proteomes" id="UP000436138"/>
    </source>
</evidence>
<keyword evidence="3" id="KW-1185">Reference proteome</keyword>
<protein>
    <submittedName>
        <fullName evidence="2">SgcJ/EcaC family oxidoreductase</fullName>
    </submittedName>
</protein>
<dbReference type="KEGG" id="sbro:GQF42_42010"/>
<dbReference type="Pfam" id="PF12680">
    <property type="entry name" value="SnoaL_2"/>
    <property type="match status" value="1"/>
</dbReference>
<dbReference type="AlphaFoldDB" id="A0A6I6NB43"/>
<dbReference type="InterPro" id="IPR037401">
    <property type="entry name" value="SnoaL-like"/>
</dbReference>
<reference evidence="2 3" key="1">
    <citation type="submission" date="2019-12" db="EMBL/GenBank/DDBJ databases">
        <title>Streptomyces sp. strain T44 isolated from rhizosphere soil of Broussonetia papyrifera.</title>
        <authorList>
            <person name="Mo P."/>
        </authorList>
    </citation>
    <scope>NUCLEOTIDE SEQUENCE [LARGE SCALE GENOMIC DNA]</scope>
    <source>
        <strain evidence="2 3">T44</strain>
    </source>
</reference>
<dbReference type="GO" id="GO:0030638">
    <property type="term" value="P:polyketide metabolic process"/>
    <property type="evidence" value="ECO:0007669"/>
    <property type="project" value="InterPro"/>
</dbReference>
<dbReference type="InterPro" id="IPR011944">
    <property type="entry name" value="Steroid_delta5-4_isomerase"/>
</dbReference>
<sequence length="136" mass="14864">MVTAATREVFERYHACWEARDPDRIAELHTPDSVFHLHSGQDPVRGRAAIREAAAGMFSLVPDLAFEFVSLRTGEDFWVVQWKLTGTAVSGATVDVALADFVLVENGAVKEKHSYVDGVAMQAALTPPEAAEARTH</sequence>
<organism evidence="2 3">
    <name type="scientific">Streptomyces broussonetiae</name>
    <dbReference type="NCBI Taxonomy" id="2686304"/>
    <lineage>
        <taxon>Bacteria</taxon>
        <taxon>Bacillati</taxon>
        <taxon>Actinomycetota</taxon>
        <taxon>Actinomycetes</taxon>
        <taxon>Kitasatosporales</taxon>
        <taxon>Streptomycetaceae</taxon>
        <taxon>Streptomyces</taxon>
    </lineage>
</organism>
<dbReference type="EMBL" id="CP047020">
    <property type="protein sequence ID" value="QHA10153.1"/>
    <property type="molecule type" value="Genomic_DNA"/>
</dbReference>
<dbReference type="InterPro" id="IPR032710">
    <property type="entry name" value="NTF2-like_dom_sf"/>
</dbReference>
<dbReference type="InterPro" id="IPR009959">
    <property type="entry name" value="Cyclase_SnoaL-like"/>
</dbReference>
<accession>A0A6I6NB43</accession>
<dbReference type="NCBIfam" id="TIGR02246">
    <property type="entry name" value="SgcJ/EcaC family oxidoreductase"/>
    <property type="match status" value="1"/>
</dbReference>
<evidence type="ECO:0000259" key="1">
    <source>
        <dbReference type="Pfam" id="PF12680"/>
    </source>
</evidence>
<dbReference type="SUPFAM" id="SSF54427">
    <property type="entry name" value="NTF2-like"/>
    <property type="match status" value="1"/>
</dbReference>